<keyword evidence="3" id="KW-1185">Reference proteome</keyword>
<evidence type="ECO:0000313" key="2">
    <source>
        <dbReference type="EMBL" id="KAA3681290.1"/>
    </source>
</evidence>
<accession>A0A5J4P1H4</accession>
<feature type="transmembrane region" description="Helical" evidence="1">
    <location>
        <begin position="130"/>
        <end position="150"/>
    </location>
</feature>
<evidence type="ECO:0000313" key="3">
    <source>
        <dbReference type="Proteomes" id="UP000324629"/>
    </source>
</evidence>
<keyword evidence="1" id="KW-0472">Membrane</keyword>
<comment type="caution">
    <text evidence="2">The sequence shown here is derived from an EMBL/GenBank/DDBJ whole genome shotgun (WGS) entry which is preliminary data.</text>
</comment>
<name>A0A5J4P1H4_9TREM</name>
<sequence length="158" mass="17743">MHHLSAHGIVFLSTTVGYSMINRTDSIVRTSITCIELLLVSIAVYNNPYFTLKNVNTTRAEVYSALILSACVLVMLATMTSVLQYCFGRGQFQLLTGVQFWANALGVILLMMSSFQLFRLRGWNAYTGTFVALWLTVVGFLSLISIYARVARLRKKKE</sequence>
<reference evidence="2 3" key="1">
    <citation type="journal article" date="2019" name="Gigascience">
        <title>Whole-genome sequence of the oriental lung fluke Paragonimus westermani.</title>
        <authorList>
            <person name="Oey H."/>
            <person name="Zakrzewski M."/>
            <person name="Narain K."/>
            <person name="Devi K.R."/>
            <person name="Agatsuma T."/>
            <person name="Nawaratna S."/>
            <person name="Gobert G.N."/>
            <person name="Jones M.K."/>
            <person name="Ragan M.A."/>
            <person name="McManus D.P."/>
            <person name="Krause L."/>
        </authorList>
    </citation>
    <scope>NUCLEOTIDE SEQUENCE [LARGE SCALE GENOMIC DNA]</scope>
    <source>
        <strain evidence="2 3">IND2009</strain>
    </source>
</reference>
<keyword evidence="1" id="KW-1133">Transmembrane helix</keyword>
<feature type="transmembrane region" description="Helical" evidence="1">
    <location>
        <begin position="65"/>
        <end position="88"/>
    </location>
</feature>
<dbReference type="EMBL" id="QNGE01000236">
    <property type="protein sequence ID" value="KAA3681290.1"/>
    <property type="molecule type" value="Genomic_DNA"/>
</dbReference>
<keyword evidence="1" id="KW-0812">Transmembrane</keyword>
<evidence type="ECO:0000256" key="1">
    <source>
        <dbReference type="SAM" id="Phobius"/>
    </source>
</evidence>
<feature type="transmembrane region" description="Helical" evidence="1">
    <location>
        <begin position="100"/>
        <end position="118"/>
    </location>
</feature>
<dbReference type="Proteomes" id="UP000324629">
    <property type="component" value="Unassembled WGS sequence"/>
</dbReference>
<protein>
    <submittedName>
        <fullName evidence="2">Uncharacterized protein</fullName>
    </submittedName>
</protein>
<dbReference type="AlphaFoldDB" id="A0A5J4P1H4"/>
<gene>
    <name evidence="2" type="ORF">DEA37_0011920</name>
</gene>
<proteinExistence type="predicted"/>
<feature type="transmembrane region" description="Helical" evidence="1">
    <location>
        <begin position="27"/>
        <end position="45"/>
    </location>
</feature>
<organism evidence="2 3">
    <name type="scientific">Paragonimus westermani</name>
    <dbReference type="NCBI Taxonomy" id="34504"/>
    <lineage>
        <taxon>Eukaryota</taxon>
        <taxon>Metazoa</taxon>
        <taxon>Spiralia</taxon>
        <taxon>Lophotrochozoa</taxon>
        <taxon>Platyhelminthes</taxon>
        <taxon>Trematoda</taxon>
        <taxon>Digenea</taxon>
        <taxon>Plagiorchiida</taxon>
        <taxon>Troglotremata</taxon>
        <taxon>Troglotrematidae</taxon>
        <taxon>Paragonimus</taxon>
    </lineage>
</organism>